<organism evidence="1">
    <name type="scientific">Psilocybe cubensis</name>
    <name type="common">Psychedelic mushroom</name>
    <name type="synonym">Stropharia cubensis</name>
    <dbReference type="NCBI Taxonomy" id="181762"/>
    <lineage>
        <taxon>Eukaryota</taxon>
        <taxon>Fungi</taxon>
        <taxon>Dikarya</taxon>
        <taxon>Basidiomycota</taxon>
        <taxon>Agaricomycotina</taxon>
        <taxon>Agaricomycetes</taxon>
        <taxon>Agaricomycetidae</taxon>
        <taxon>Agaricales</taxon>
        <taxon>Agaricineae</taxon>
        <taxon>Strophariaceae</taxon>
        <taxon>Psilocybe</taxon>
    </lineage>
</organism>
<gene>
    <name evidence="1" type="ORF">JR316_011182</name>
</gene>
<dbReference type="AlphaFoldDB" id="A0A8H8CGD9"/>
<reference evidence="1" key="1">
    <citation type="submission" date="2021-02" db="EMBL/GenBank/DDBJ databases">
        <title>Psilocybe cubensis genome.</title>
        <authorList>
            <person name="Mckernan K.J."/>
            <person name="Crawford S."/>
            <person name="Trippe A."/>
            <person name="Kane L.T."/>
            <person name="Mclaughlin S."/>
        </authorList>
    </citation>
    <scope>NUCLEOTIDE SEQUENCE [LARGE SCALE GENOMIC DNA]</scope>
    <source>
        <strain evidence="1">MGC-MH-2018</strain>
    </source>
</reference>
<evidence type="ECO:0000313" key="1">
    <source>
        <dbReference type="EMBL" id="KAG5163985.1"/>
    </source>
</evidence>
<protein>
    <submittedName>
        <fullName evidence="1">Uncharacterized protein</fullName>
    </submittedName>
</protein>
<proteinExistence type="predicted"/>
<dbReference type="EMBL" id="JAFIQS010000013">
    <property type="protein sequence ID" value="KAG5163985.1"/>
    <property type="molecule type" value="Genomic_DNA"/>
</dbReference>
<accession>A0A8H8CGD9</accession>
<name>A0A8H8CGD9_PSICU</name>
<sequence length="357" mass="40623">MSAGTDCSPSQSSKLLGPQTRVNYVVLSAQRRSYRPNKRLEDRDTSQMHRTQPAATYLVGQSVEKQNDSRMLLDHQVPDSVQSISHKQADLIPETEISELNQPQVNCRDMHNGPCAGLQDIKRDYEKHINAVNHDRELERKELSETKMMLTSSMLDCATLLSEFQQAKDASDSQREYFETIIHTLSNELDAAKATYWKDVQSVLLDYQRSEANLRMMHVETIAAQRTLEERSKTITELEARLGYERAARERLDDDLAIAKNALAGECNVTDQTPANPGRILDALAGESRQFEAQRSRERLMEAFITRMRAQVADATLIDKYENTFHQIPEVIDLIERHRNLVEIVGSFSTVIEASDQ</sequence>
<comment type="caution">
    <text evidence="1">The sequence shown here is derived from an EMBL/GenBank/DDBJ whole genome shotgun (WGS) entry which is preliminary data.</text>
</comment>